<protein>
    <submittedName>
        <fullName evidence="7">GMC family oxidoreductase</fullName>
    </submittedName>
</protein>
<feature type="domain" description="Glucose-methanol-choline oxidoreductase N-terminal" evidence="6">
    <location>
        <begin position="83"/>
        <end position="106"/>
    </location>
</feature>
<name>A0ABV7GZC5_9RHOB</name>
<dbReference type="PIRSF" id="PIRSF000137">
    <property type="entry name" value="Alcohol_oxidase"/>
    <property type="match status" value="1"/>
</dbReference>
<reference evidence="8" key="1">
    <citation type="journal article" date="2019" name="Int. J. Syst. Evol. Microbiol.">
        <title>The Global Catalogue of Microorganisms (GCM) 10K type strain sequencing project: providing services to taxonomists for standard genome sequencing and annotation.</title>
        <authorList>
            <consortium name="The Broad Institute Genomics Platform"/>
            <consortium name="The Broad Institute Genome Sequencing Center for Infectious Disease"/>
            <person name="Wu L."/>
            <person name="Ma J."/>
        </authorList>
    </citation>
    <scope>NUCLEOTIDE SEQUENCE [LARGE SCALE GENOMIC DNA]</scope>
    <source>
        <strain evidence="8">KCTC 52366</strain>
    </source>
</reference>
<comment type="cofactor">
    <cofactor evidence="1">
        <name>FAD</name>
        <dbReference type="ChEBI" id="CHEBI:57692"/>
    </cofactor>
</comment>
<dbReference type="InterPro" id="IPR000172">
    <property type="entry name" value="GMC_OxRdtase_N"/>
</dbReference>
<evidence type="ECO:0000256" key="4">
    <source>
        <dbReference type="ARBA" id="ARBA00022827"/>
    </source>
</evidence>
<dbReference type="PROSITE" id="PS00623">
    <property type="entry name" value="GMC_OXRED_1"/>
    <property type="match status" value="1"/>
</dbReference>
<dbReference type="InterPro" id="IPR036188">
    <property type="entry name" value="FAD/NAD-bd_sf"/>
</dbReference>
<gene>
    <name evidence="7" type="ORF">ACFOGP_22730</name>
</gene>
<dbReference type="SUPFAM" id="SSF51905">
    <property type="entry name" value="FAD/NAD(P)-binding domain"/>
    <property type="match status" value="1"/>
</dbReference>
<sequence length="542" mass="58601">MTETAFDYVIVGAGSAGCVLANRLTADPDCRVLLIEAGGWDRDPLIHIPLGWGMMHKRRMHDWMYFGEPDPGLGGRSLEFARGKTIGGSSSINVMAYVRGNRADYDRWAGLGLPDLAYEKVLPYFKRSETWEGGETAFRGGSGPLRTRRTRFHDPLTDAWGEAGQAMGFPWVEDYNGASQSGLTRMQQFIYRGRRHSNARAYLYPVLGRKNLTVATGCLASRIVMQGTRATGIAYRQGDSEHVALADREVILSGGVINSPQLLMLSGIGDPAHLAEAGVRPVVDLPGVGQNLSDHVSVGIEFTRKEPGPFHHLMRADRISRAMAQAYLTGTGPATELPTGVTGFLPLDGGDGVPEVQLLFRASAAKPYMRAGLLRKPYADGFSARAVLLRPESRGHIKLKSNDPSTPVAIHQNLLSRDADMRDVIRGANLMREISRQPSMEQYLQAETAPGPGHEVTEDYVRRNAATAHHPVGTCKAGAATDDTAVVDPAFRVRGTEGLRVVDASVFPDLVGGNINAAVTMIAEFASDLVIAASASMRNEVA</sequence>
<evidence type="ECO:0000313" key="7">
    <source>
        <dbReference type="EMBL" id="MFC3145555.1"/>
    </source>
</evidence>
<dbReference type="InterPro" id="IPR012132">
    <property type="entry name" value="GMC_OxRdtase"/>
</dbReference>
<accession>A0ABV7GZC5</accession>
<proteinExistence type="inferred from homology"/>
<dbReference type="SUPFAM" id="SSF54373">
    <property type="entry name" value="FAD-linked reductases, C-terminal domain"/>
    <property type="match status" value="1"/>
</dbReference>
<organism evidence="7 8">
    <name type="scientific">Psychromarinibacter halotolerans</name>
    <dbReference type="NCBI Taxonomy" id="1775175"/>
    <lineage>
        <taxon>Bacteria</taxon>
        <taxon>Pseudomonadati</taxon>
        <taxon>Pseudomonadota</taxon>
        <taxon>Alphaproteobacteria</taxon>
        <taxon>Rhodobacterales</taxon>
        <taxon>Paracoccaceae</taxon>
        <taxon>Psychromarinibacter</taxon>
    </lineage>
</organism>
<comment type="similarity">
    <text evidence="2 5">Belongs to the GMC oxidoreductase family.</text>
</comment>
<evidence type="ECO:0000256" key="3">
    <source>
        <dbReference type="ARBA" id="ARBA00022630"/>
    </source>
</evidence>
<evidence type="ECO:0000256" key="5">
    <source>
        <dbReference type="RuleBase" id="RU003968"/>
    </source>
</evidence>
<dbReference type="PANTHER" id="PTHR11552">
    <property type="entry name" value="GLUCOSE-METHANOL-CHOLINE GMC OXIDOREDUCTASE"/>
    <property type="match status" value="1"/>
</dbReference>
<dbReference type="Pfam" id="PF05199">
    <property type="entry name" value="GMC_oxred_C"/>
    <property type="match status" value="1"/>
</dbReference>
<dbReference type="Pfam" id="PF00732">
    <property type="entry name" value="GMC_oxred_N"/>
    <property type="match status" value="1"/>
</dbReference>
<dbReference type="EMBL" id="JBHRTB010000010">
    <property type="protein sequence ID" value="MFC3145555.1"/>
    <property type="molecule type" value="Genomic_DNA"/>
</dbReference>
<dbReference type="InterPro" id="IPR007867">
    <property type="entry name" value="GMC_OxRtase_C"/>
</dbReference>
<evidence type="ECO:0000256" key="1">
    <source>
        <dbReference type="ARBA" id="ARBA00001974"/>
    </source>
</evidence>
<comment type="caution">
    <text evidence="7">The sequence shown here is derived from an EMBL/GenBank/DDBJ whole genome shotgun (WGS) entry which is preliminary data.</text>
</comment>
<evidence type="ECO:0000259" key="6">
    <source>
        <dbReference type="PROSITE" id="PS00623"/>
    </source>
</evidence>
<dbReference type="PANTHER" id="PTHR11552:SF147">
    <property type="entry name" value="CHOLINE DEHYDROGENASE, MITOCHONDRIAL"/>
    <property type="match status" value="1"/>
</dbReference>
<dbReference type="Gene3D" id="3.50.50.60">
    <property type="entry name" value="FAD/NAD(P)-binding domain"/>
    <property type="match status" value="1"/>
</dbReference>
<keyword evidence="8" id="KW-1185">Reference proteome</keyword>
<keyword evidence="4 5" id="KW-0274">FAD</keyword>
<dbReference type="Gene3D" id="3.30.560.10">
    <property type="entry name" value="Glucose Oxidase, domain 3"/>
    <property type="match status" value="1"/>
</dbReference>
<dbReference type="Proteomes" id="UP001595632">
    <property type="component" value="Unassembled WGS sequence"/>
</dbReference>
<evidence type="ECO:0000313" key="8">
    <source>
        <dbReference type="Proteomes" id="UP001595632"/>
    </source>
</evidence>
<dbReference type="RefSeq" id="WP_275632510.1">
    <property type="nucleotide sequence ID" value="NZ_JARGYD010000003.1"/>
</dbReference>
<keyword evidence="3 5" id="KW-0285">Flavoprotein</keyword>
<evidence type="ECO:0000256" key="2">
    <source>
        <dbReference type="ARBA" id="ARBA00010790"/>
    </source>
</evidence>